<evidence type="ECO:0000313" key="3">
    <source>
        <dbReference type="Proteomes" id="UP001364224"/>
    </source>
</evidence>
<dbReference type="PANTHER" id="PTHR36302">
    <property type="entry name" value="BLR7088 PROTEIN"/>
    <property type="match status" value="1"/>
</dbReference>
<feature type="signal peptide" evidence="1">
    <location>
        <begin position="1"/>
        <end position="30"/>
    </location>
</feature>
<keyword evidence="1" id="KW-0732">Signal</keyword>
<dbReference type="RefSeq" id="WP_108512586.1">
    <property type="nucleotide sequence ID" value="NZ_JAZHRV010000001.1"/>
</dbReference>
<dbReference type="InterPro" id="IPR036182">
    <property type="entry name" value="PCuAC_sf"/>
</dbReference>
<protein>
    <submittedName>
        <fullName evidence="2">Copper(I)-binding protein</fullName>
    </submittedName>
</protein>
<feature type="chain" id="PRO_5046630856" evidence="1">
    <location>
        <begin position="31"/>
        <end position="171"/>
    </location>
</feature>
<dbReference type="Gene3D" id="2.60.40.1890">
    <property type="entry name" value="PCu(A)C copper chaperone"/>
    <property type="match status" value="1"/>
</dbReference>
<dbReference type="SUPFAM" id="SSF110087">
    <property type="entry name" value="DR1885-like metal-binding protein"/>
    <property type="match status" value="1"/>
</dbReference>
<gene>
    <name evidence="2" type="ORF">V1286_006832</name>
</gene>
<proteinExistence type="predicted"/>
<name>A0ABU8BL66_9BRAD</name>
<evidence type="ECO:0000313" key="2">
    <source>
        <dbReference type="EMBL" id="MEH2559303.1"/>
    </source>
</evidence>
<dbReference type="InterPro" id="IPR007410">
    <property type="entry name" value="LpqE-like"/>
</dbReference>
<comment type="caution">
    <text evidence="2">The sequence shown here is derived from an EMBL/GenBank/DDBJ whole genome shotgun (WGS) entry which is preliminary data.</text>
</comment>
<dbReference type="Proteomes" id="UP001364224">
    <property type="component" value="Unassembled WGS sequence"/>
</dbReference>
<dbReference type="InterPro" id="IPR058248">
    <property type="entry name" value="Lxx211020-like"/>
</dbReference>
<sequence>MTTIVRDIFVFVTAAIFVAASLLIATAAGAHEFKVGAIDIGHPWSRPTPKDANIAGGYLTITNKGKTADRLIGGASPAAGQIEVHEIVDVDGVTKTRPLANGIEIKPGKTIELKPGSLRIVLLGLKEPLQLGQKVKGTLVFEKAGPVEIVYNVEENPGAAVSGVAQQHKHH</sequence>
<evidence type="ECO:0000256" key="1">
    <source>
        <dbReference type="SAM" id="SignalP"/>
    </source>
</evidence>
<dbReference type="PANTHER" id="PTHR36302:SF1">
    <property type="entry name" value="COPPER CHAPERONE PCU(A)C"/>
    <property type="match status" value="1"/>
</dbReference>
<organism evidence="2 3">
    <name type="scientific">Bradyrhizobium algeriense</name>
    <dbReference type="NCBI Taxonomy" id="634784"/>
    <lineage>
        <taxon>Bacteria</taxon>
        <taxon>Pseudomonadati</taxon>
        <taxon>Pseudomonadota</taxon>
        <taxon>Alphaproteobacteria</taxon>
        <taxon>Hyphomicrobiales</taxon>
        <taxon>Nitrobacteraceae</taxon>
        <taxon>Bradyrhizobium</taxon>
    </lineage>
</organism>
<dbReference type="Pfam" id="PF04314">
    <property type="entry name" value="PCuAC"/>
    <property type="match status" value="1"/>
</dbReference>
<dbReference type="EMBL" id="JAZHRV010000001">
    <property type="protein sequence ID" value="MEH2559303.1"/>
    <property type="molecule type" value="Genomic_DNA"/>
</dbReference>
<accession>A0ABU8BL66</accession>
<keyword evidence="3" id="KW-1185">Reference proteome</keyword>
<reference evidence="2 3" key="1">
    <citation type="submission" date="2024-02" db="EMBL/GenBank/DDBJ databases">
        <title>Adaptive strategies in a cosmopolitan and abundant soil bacterium.</title>
        <authorList>
            <person name="Carini P."/>
        </authorList>
    </citation>
    <scope>NUCLEOTIDE SEQUENCE [LARGE SCALE GENOMIC DNA]</scope>
    <source>
        <strain evidence="2 3">AZCC 1608</strain>
    </source>
</reference>